<dbReference type="PANTHER" id="PTHR33745:SF1">
    <property type="entry name" value="RSBT ANTAGONIST PROTEIN RSBS"/>
    <property type="match status" value="1"/>
</dbReference>
<dbReference type="EMBL" id="BAABRU010000008">
    <property type="protein sequence ID" value="GAA5528782.1"/>
    <property type="molecule type" value="Genomic_DNA"/>
</dbReference>
<dbReference type="Pfam" id="PF01740">
    <property type="entry name" value="STAS"/>
    <property type="match status" value="1"/>
</dbReference>
<dbReference type="SMART" id="SM00065">
    <property type="entry name" value="GAF"/>
    <property type="match status" value="1"/>
</dbReference>
<dbReference type="SUPFAM" id="SSF55781">
    <property type="entry name" value="GAF domain-like"/>
    <property type="match status" value="1"/>
</dbReference>
<organism evidence="2 3">
    <name type="scientific">Herpetosiphon gulosus</name>
    <dbReference type="NCBI Taxonomy" id="1973496"/>
    <lineage>
        <taxon>Bacteria</taxon>
        <taxon>Bacillati</taxon>
        <taxon>Chloroflexota</taxon>
        <taxon>Chloroflexia</taxon>
        <taxon>Herpetosiphonales</taxon>
        <taxon>Herpetosiphonaceae</taxon>
        <taxon>Herpetosiphon</taxon>
    </lineage>
</organism>
<dbReference type="InterPro" id="IPR029016">
    <property type="entry name" value="GAF-like_dom_sf"/>
</dbReference>
<dbReference type="InterPro" id="IPR003018">
    <property type="entry name" value="GAF"/>
</dbReference>
<evidence type="ECO:0000313" key="2">
    <source>
        <dbReference type="EMBL" id="GAA5528782.1"/>
    </source>
</evidence>
<name>A0ABP9X012_9CHLR</name>
<dbReference type="InterPro" id="IPR002645">
    <property type="entry name" value="STAS_dom"/>
</dbReference>
<dbReference type="Gene3D" id="3.30.750.24">
    <property type="entry name" value="STAS domain"/>
    <property type="match status" value="1"/>
</dbReference>
<feature type="domain" description="STAS" evidence="1">
    <location>
        <begin position="201"/>
        <end position="312"/>
    </location>
</feature>
<protein>
    <recommendedName>
        <fullName evidence="1">STAS domain-containing protein</fullName>
    </recommendedName>
</protein>
<evidence type="ECO:0000259" key="1">
    <source>
        <dbReference type="PROSITE" id="PS50801"/>
    </source>
</evidence>
<gene>
    <name evidence="2" type="ORF">Hgul01_02584</name>
</gene>
<proteinExistence type="predicted"/>
<dbReference type="InterPro" id="IPR051932">
    <property type="entry name" value="Bact_StressResp_Reg"/>
</dbReference>
<dbReference type="SUPFAM" id="SSF52091">
    <property type="entry name" value="SpoIIaa-like"/>
    <property type="match status" value="1"/>
</dbReference>
<dbReference type="Gene3D" id="3.30.450.40">
    <property type="match status" value="1"/>
</dbReference>
<dbReference type="InterPro" id="IPR036513">
    <property type="entry name" value="STAS_dom_sf"/>
</dbReference>
<sequence>MLNREIELAILYEISSLPLTLTTIEATLDVALDKVTRLFACEVAVCYLLEAPLQLVAKACRGVRLKRVLPSIELEQPQQLGDYSHAWQAGEPLPWPADPLQGQYPMQAAIGLPIWNEGALLGWIYAGRLKGQTFSTVEVSLFNIFANRIGSALAITLGRLRDQQQQRDLAQANAQLEQTLTRLTDVYQEQEQLLQTIRELSAPLLQIADAVMLLPLIGTVDEERASQITANVLMTISQNHATVCIIDITGIAALDYVAANSLLQLAQSARLLGTQIILCGISPDVAQILVSLGMNLACTRTTNDLQHALRLAFQLAGSRDYHMFA</sequence>
<dbReference type="PROSITE" id="PS50801">
    <property type="entry name" value="STAS"/>
    <property type="match status" value="1"/>
</dbReference>
<dbReference type="PANTHER" id="PTHR33745">
    <property type="entry name" value="RSBT ANTAGONIST PROTEIN RSBS-RELATED"/>
    <property type="match status" value="1"/>
</dbReference>
<accession>A0ABP9X012</accession>
<comment type="caution">
    <text evidence="2">The sequence shown here is derived from an EMBL/GenBank/DDBJ whole genome shotgun (WGS) entry which is preliminary data.</text>
</comment>
<keyword evidence="3" id="KW-1185">Reference proteome</keyword>
<dbReference type="RefSeq" id="WP_345722397.1">
    <property type="nucleotide sequence ID" value="NZ_BAABRU010000008.1"/>
</dbReference>
<dbReference type="Pfam" id="PF01590">
    <property type="entry name" value="GAF"/>
    <property type="match status" value="1"/>
</dbReference>
<evidence type="ECO:0000313" key="3">
    <source>
        <dbReference type="Proteomes" id="UP001428290"/>
    </source>
</evidence>
<dbReference type="CDD" id="cd07041">
    <property type="entry name" value="STAS_RsbR_RsbS_like"/>
    <property type="match status" value="1"/>
</dbReference>
<reference evidence="2 3" key="1">
    <citation type="submission" date="2024-02" db="EMBL/GenBank/DDBJ databases">
        <title>Herpetosiphon gulosus NBRC 112829.</title>
        <authorList>
            <person name="Ichikawa N."/>
            <person name="Katano-Makiyama Y."/>
            <person name="Hidaka K."/>
        </authorList>
    </citation>
    <scope>NUCLEOTIDE SEQUENCE [LARGE SCALE GENOMIC DNA]</scope>
    <source>
        <strain evidence="2 3">NBRC 112829</strain>
    </source>
</reference>
<dbReference type="Proteomes" id="UP001428290">
    <property type="component" value="Unassembled WGS sequence"/>
</dbReference>